<evidence type="ECO:0000256" key="3">
    <source>
        <dbReference type="ARBA" id="ARBA00023002"/>
    </source>
</evidence>
<dbReference type="HOGENOM" id="CLU_047793_1_0_9"/>
<dbReference type="Gene3D" id="3.50.50.60">
    <property type="entry name" value="FAD/NAD(P)-binding domain"/>
    <property type="match status" value="1"/>
</dbReference>
<evidence type="ECO:0000259" key="4">
    <source>
        <dbReference type="Pfam" id="PF00890"/>
    </source>
</evidence>
<organism evidence="5 6">
    <name type="scientific">Desulfitobacterium metallireducens DSM 15288</name>
    <dbReference type="NCBI Taxonomy" id="871968"/>
    <lineage>
        <taxon>Bacteria</taxon>
        <taxon>Bacillati</taxon>
        <taxon>Bacillota</taxon>
        <taxon>Clostridia</taxon>
        <taxon>Eubacteriales</taxon>
        <taxon>Desulfitobacteriaceae</taxon>
        <taxon>Desulfitobacterium</taxon>
    </lineage>
</organism>
<dbReference type="KEGG" id="dmt:DESME_15185"/>
<keyword evidence="6" id="KW-1185">Reference proteome</keyword>
<evidence type="ECO:0000256" key="1">
    <source>
        <dbReference type="ARBA" id="ARBA00022630"/>
    </source>
</evidence>
<dbReference type="Pfam" id="PF00890">
    <property type="entry name" value="FAD_binding_2"/>
    <property type="match status" value="1"/>
</dbReference>
<keyword evidence="1" id="KW-0285">Flavoprotein</keyword>
<dbReference type="GO" id="GO:0004368">
    <property type="term" value="F:glycerol-3-phosphate dehydrogenase (quinone) activity"/>
    <property type="evidence" value="ECO:0007669"/>
    <property type="project" value="InterPro"/>
</dbReference>
<dbReference type="Proteomes" id="UP000010847">
    <property type="component" value="Chromosome"/>
</dbReference>
<sequence>MWDGVIIGGGLAGLVAGIRASERGLKMLLISEGTGSLTYSSGALDIGATARLAQLEKHPYALFQQKNIRAGLHYFQTLFPEYQMNEGESFLILTPLGSCRTTEIVPMGLKAEVLAQSREIVLLAPREMRDFFAAVVKANLEKEFPQSKVSVYPFRVSAFADWEQAGKAVNGMEYARFWRTEAGRKELKQLLDKLAKDISGKEAGRERSEVAVIFPGLTRIFSEDLQNLFAQFPYPVVEMTDMPPAFGGTILERALKTKFKAFGGEIILGSGVLKADVEGKICKQVHVQSKGRDSLFKAREFILATGGIFGGGIEVTPDGVREKVLGLPLFVPEGWTQAQFLGEQPYARLGVEVDQELRPLDLQEGDIGLENVRVVGRMLAHWDPWVEHCGGGVSIVSGYLAGESL</sequence>
<name>W0EGN7_9FIRM</name>
<protein>
    <submittedName>
        <fullName evidence="5">Glycerol-3-phosphate dehydrogenase</fullName>
    </submittedName>
</protein>
<accession>W0EGN7</accession>
<dbReference type="eggNOG" id="COG3075">
    <property type="taxonomic scope" value="Bacteria"/>
</dbReference>
<keyword evidence="3" id="KW-0560">Oxidoreductase</keyword>
<dbReference type="InterPro" id="IPR003953">
    <property type="entry name" value="FAD-dep_OxRdtase_2_FAD-bd"/>
</dbReference>
<dbReference type="AlphaFoldDB" id="W0EGN7"/>
<evidence type="ECO:0000313" key="5">
    <source>
        <dbReference type="EMBL" id="AHF08216.1"/>
    </source>
</evidence>
<keyword evidence="2" id="KW-0288">FMN</keyword>
<dbReference type="OrthoDB" id="140595at2"/>
<gene>
    <name evidence="5" type="ORF">DESME_15185</name>
</gene>
<evidence type="ECO:0000313" key="6">
    <source>
        <dbReference type="Proteomes" id="UP000010847"/>
    </source>
</evidence>
<dbReference type="GO" id="GO:0009331">
    <property type="term" value="C:glycerol-3-phosphate dehydrogenase (FAD) complex"/>
    <property type="evidence" value="ECO:0007669"/>
    <property type="project" value="InterPro"/>
</dbReference>
<feature type="domain" description="FAD-dependent oxidoreductase 2 FAD-binding" evidence="4">
    <location>
        <begin position="3"/>
        <end position="307"/>
    </location>
</feature>
<dbReference type="EMBL" id="CP007032">
    <property type="protein sequence ID" value="AHF08216.1"/>
    <property type="molecule type" value="Genomic_DNA"/>
</dbReference>
<dbReference type="NCBIfam" id="TIGR03378">
    <property type="entry name" value="glycerol3P_GlpB"/>
    <property type="match status" value="1"/>
</dbReference>
<dbReference type="RefSeq" id="WP_006716905.1">
    <property type="nucleotide sequence ID" value="NZ_CP007032.1"/>
</dbReference>
<dbReference type="STRING" id="871968.DESME_15185"/>
<dbReference type="InterPro" id="IPR036188">
    <property type="entry name" value="FAD/NAD-bd_sf"/>
</dbReference>
<proteinExistence type="predicted"/>
<dbReference type="SUPFAM" id="SSF51905">
    <property type="entry name" value="FAD/NAD(P)-binding domain"/>
    <property type="match status" value="1"/>
</dbReference>
<dbReference type="InterPro" id="IPR009158">
    <property type="entry name" value="G3P_DH_GlpB_su"/>
</dbReference>
<evidence type="ECO:0000256" key="2">
    <source>
        <dbReference type="ARBA" id="ARBA00022643"/>
    </source>
</evidence>
<dbReference type="PIRSF" id="PIRSF000141">
    <property type="entry name" value="Anaerobic_G3P_dh"/>
    <property type="match status" value="1"/>
</dbReference>
<reference evidence="5 6" key="1">
    <citation type="submission" date="2013-12" db="EMBL/GenBank/DDBJ databases">
        <authorList>
            <consortium name="DOE Joint Genome Institute"/>
            <person name="Smidt H."/>
            <person name="Huntemann M."/>
            <person name="Han J."/>
            <person name="Chen A."/>
            <person name="Kyrpides N."/>
            <person name="Mavromatis K."/>
            <person name="Markowitz V."/>
            <person name="Palaniappan K."/>
            <person name="Ivanova N."/>
            <person name="Schaumberg A."/>
            <person name="Pati A."/>
            <person name="Liolios K."/>
            <person name="Nordberg H.P."/>
            <person name="Cantor M.N."/>
            <person name="Hua S.X."/>
            <person name="Woyke T."/>
        </authorList>
    </citation>
    <scope>NUCLEOTIDE SEQUENCE [LARGE SCALE GENOMIC DNA]</scope>
    <source>
        <strain evidence="6">DSM 15288</strain>
    </source>
</reference>